<accession>A0ABR1IUB9</accession>
<feature type="compositionally biased region" description="Polar residues" evidence="1">
    <location>
        <begin position="102"/>
        <end position="116"/>
    </location>
</feature>
<reference evidence="2 3" key="1">
    <citation type="submission" date="2024-01" db="EMBL/GenBank/DDBJ databases">
        <title>A draft genome for the cacao thread blight pathogen Marasmiellus scandens.</title>
        <authorList>
            <person name="Baruah I.K."/>
            <person name="Leung J."/>
            <person name="Bukari Y."/>
            <person name="Amoako-Attah I."/>
            <person name="Meinhardt L.W."/>
            <person name="Bailey B.A."/>
            <person name="Cohen S.P."/>
        </authorList>
    </citation>
    <scope>NUCLEOTIDE SEQUENCE [LARGE SCALE GENOMIC DNA]</scope>
    <source>
        <strain evidence="2 3">GH-19</strain>
    </source>
</reference>
<dbReference type="EMBL" id="JBANRG010000074">
    <property type="protein sequence ID" value="KAK7439186.1"/>
    <property type="molecule type" value="Genomic_DNA"/>
</dbReference>
<feature type="region of interest" description="Disordered" evidence="1">
    <location>
        <begin position="157"/>
        <end position="183"/>
    </location>
</feature>
<feature type="compositionally biased region" description="Polar residues" evidence="1">
    <location>
        <begin position="458"/>
        <end position="473"/>
    </location>
</feature>
<feature type="compositionally biased region" description="Low complexity" evidence="1">
    <location>
        <begin position="26"/>
        <end position="43"/>
    </location>
</feature>
<evidence type="ECO:0000313" key="3">
    <source>
        <dbReference type="Proteomes" id="UP001498398"/>
    </source>
</evidence>
<feature type="region of interest" description="Disordered" evidence="1">
    <location>
        <begin position="26"/>
        <end position="77"/>
    </location>
</feature>
<sequence>MASFDPNAAQLFLQFQQFQSFLPFLQQNAGNTPPSQPSSSIQTPTPPNSLHEQTRPSISLPTQNERPSDSAEVSSAGPIQSYQSLRQTSVGHPSVAAVTTAQAIKGQSTASTSTTPLRDGGFRDLIPVIDTERCAAAAQNRIREPQQPLPHQLPPVCAAASGQTPSRSTRGRHGRGPAYATPCLARRRQGPPKVEDALFFSPSGEEMCWTQVSVHLRDPSGGNRQIYRTTRAPVVEAFRSKMNLLHKFELETSTTVSNLMNLVMMAMRDSDTSYVFPHATLDALGRPEPFFLILEFTNSGRRSSNSNTVHLCTSRANPRLKISDLLTSRNVAIPSWAVKDEYFQIHMFLDVDTIEAEFSLVDVGLGTDPVRRHHHCLAEQFHLEWYFGVDQHVTIPCEESGKCECETLEEEGQVVELIDVDMESEGEDSTTCTGRFTHPGPRSGITPNICSPGRSRRNQNGTAGASQPATETIPSLPHRRASGSDSSSRHSAAHVILNSLWNDPTPTLSSISPEAVTELVDFAHYVFHEVHPQRSEAPVFLVTGDTPSKIAF</sequence>
<organism evidence="2 3">
    <name type="scientific">Marasmiellus scandens</name>
    <dbReference type="NCBI Taxonomy" id="2682957"/>
    <lineage>
        <taxon>Eukaryota</taxon>
        <taxon>Fungi</taxon>
        <taxon>Dikarya</taxon>
        <taxon>Basidiomycota</taxon>
        <taxon>Agaricomycotina</taxon>
        <taxon>Agaricomycetes</taxon>
        <taxon>Agaricomycetidae</taxon>
        <taxon>Agaricales</taxon>
        <taxon>Marasmiineae</taxon>
        <taxon>Omphalotaceae</taxon>
        <taxon>Marasmiellus</taxon>
    </lineage>
</organism>
<feature type="region of interest" description="Disordered" evidence="1">
    <location>
        <begin position="102"/>
        <end position="122"/>
    </location>
</feature>
<evidence type="ECO:0000256" key="1">
    <source>
        <dbReference type="SAM" id="MobiDB-lite"/>
    </source>
</evidence>
<feature type="region of interest" description="Disordered" evidence="1">
    <location>
        <begin position="424"/>
        <end position="489"/>
    </location>
</feature>
<gene>
    <name evidence="2" type="ORF">VKT23_017676</name>
</gene>
<name>A0ABR1IUB9_9AGAR</name>
<comment type="caution">
    <text evidence="2">The sequence shown here is derived from an EMBL/GenBank/DDBJ whole genome shotgun (WGS) entry which is preliminary data.</text>
</comment>
<keyword evidence="3" id="KW-1185">Reference proteome</keyword>
<feature type="compositionally biased region" description="Polar residues" evidence="1">
    <location>
        <begin position="55"/>
        <end position="77"/>
    </location>
</feature>
<dbReference type="Proteomes" id="UP001498398">
    <property type="component" value="Unassembled WGS sequence"/>
</dbReference>
<proteinExistence type="predicted"/>
<evidence type="ECO:0000313" key="2">
    <source>
        <dbReference type="EMBL" id="KAK7439186.1"/>
    </source>
</evidence>
<protein>
    <submittedName>
        <fullName evidence="2">Uncharacterized protein</fullName>
    </submittedName>
</protein>